<name>A0A6C0B3V8_9ZZZZ</name>
<dbReference type="InterPro" id="IPR036875">
    <property type="entry name" value="Znf_CCHC_sf"/>
</dbReference>
<feature type="domain" description="Nanos-type" evidence="2">
    <location>
        <begin position="22"/>
        <end position="76"/>
    </location>
</feature>
<dbReference type="GO" id="GO:0003676">
    <property type="term" value="F:nucleic acid binding"/>
    <property type="evidence" value="ECO:0007669"/>
    <property type="project" value="InterPro"/>
</dbReference>
<evidence type="ECO:0000259" key="1">
    <source>
        <dbReference type="PROSITE" id="PS50158"/>
    </source>
</evidence>
<dbReference type="PROSITE" id="PS51522">
    <property type="entry name" value="ZF_NANOS"/>
    <property type="match status" value="1"/>
</dbReference>
<dbReference type="AlphaFoldDB" id="A0A6C0B3V8"/>
<dbReference type="InterPro" id="IPR024161">
    <property type="entry name" value="Znf_nanos-typ"/>
</dbReference>
<accession>A0A6C0B3V8</accession>
<evidence type="ECO:0000259" key="2">
    <source>
        <dbReference type="PROSITE" id="PS51522"/>
    </source>
</evidence>
<dbReference type="Pfam" id="PF05741">
    <property type="entry name" value="zf-nanos"/>
    <property type="match status" value="1"/>
</dbReference>
<dbReference type="InterPro" id="IPR038129">
    <property type="entry name" value="Nanos_sf"/>
</dbReference>
<reference evidence="3" key="1">
    <citation type="journal article" date="2020" name="Nature">
        <title>Giant virus diversity and host interactions through global metagenomics.</title>
        <authorList>
            <person name="Schulz F."/>
            <person name="Roux S."/>
            <person name="Paez-Espino D."/>
            <person name="Jungbluth S."/>
            <person name="Walsh D.A."/>
            <person name="Denef V.J."/>
            <person name="McMahon K.D."/>
            <person name="Konstantinidis K.T."/>
            <person name="Eloe-Fadrosh E.A."/>
            <person name="Kyrpides N.C."/>
            <person name="Woyke T."/>
        </authorList>
    </citation>
    <scope>NUCLEOTIDE SEQUENCE</scope>
    <source>
        <strain evidence="3">GVMAG-M-3300009187-29</strain>
    </source>
</reference>
<proteinExistence type="predicted"/>
<organism evidence="3">
    <name type="scientific">viral metagenome</name>
    <dbReference type="NCBI Taxonomy" id="1070528"/>
    <lineage>
        <taxon>unclassified sequences</taxon>
        <taxon>metagenomes</taxon>
        <taxon>organismal metagenomes</taxon>
    </lineage>
</organism>
<dbReference type="SUPFAM" id="SSF57756">
    <property type="entry name" value="Retrovirus zinc finger-like domains"/>
    <property type="match status" value="1"/>
</dbReference>
<dbReference type="EMBL" id="MN739056">
    <property type="protein sequence ID" value="QHS86484.1"/>
    <property type="molecule type" value="Genomic_DNA"/>
</dbReference>
<feature type="domain" description="CCHC-type" evidence="1">
    <location>
        <begin position="61"/>
        <end position="76"/>
    </location>
</feature>
<protein>
    <recommendedName>
        <fullName evidence="4">Nanos-type domain-containing protein</fullName>
    </recommendedName>
</protein>
<evidence type="ECO:0008006" key="4">
    <source>
        <dbReference type="Google" id="ProtNLM"/>
    </source>
</evidence>
<dbReference type="Gene3D" id="4.10.60.30">
    <property type="entry name" value="Nanos, RNA-binding domain"/>
    <property type="match status" value="1"/>
</dbReference>
<sequence>MSNKYLRAMRNTITVAPEKTQFCGTCHKAGLSREEYTSHFTRRTKDPDSEVVCPLILNSLCSNCQKQGHWKKYCPELMVFLNRTSSQFIRHEEDPLIVEDYRSSDESTFRPSSPDFPPPWLDDMHVEETITPIKKVLSWAEIVSSKK</sequence>
<dbReference type="PROSITE" id="PS50158">
    <property type="entry name" value="ZF_CCHC"/>
    <property type="match status" value="1"/>
</dbReference>
<dbReference type="GO" id="GO:0008270">
    <property type="term" value="F:zinc ion binding"/>
    <property type="evidence" value="ECO:0007669"/>
    <property type="project" value="InterPro"/>
</dbReference>
<dbReference type="InterPro" id="IPR001878">
    <property type="entry name" value="Znf_CCHC"/>
</dbReference>
<evidence type="ECO:0000313" key="3">
    <source>
        <dbReference type="EMBL" id="QHS86484.1"/>
    </source>
</evidence>